<feature type="domain" description="CDT1 Geminin-binding" evidence="4">
    <location>
        <begin position="164"/>
        <end position="319"/>
    </location>
</feature>
<evidence type="ECO:0000259" key="4">
    <source>
        <dbReference type="SMART" id="SM01075"/>
    </source>
</evidence>
<dbReference type="GO" id="GO:0030174">
    <property type="term" value="P:regulation of DNA-templated DNA replication initiation"/>
    <property type="evidence" value="ECO:0007669"/>
    <property type="project" value="InterPro"/>
</dbReference>
<gene>
    <name evidence="5" type="ORF">NDN08_005682</name>
</gene>
<evidence type="ECO:0000256" key="3">
    <source>
        <dbReference type="SAM" id="MobiDB-lite"/>
    </source>
</evidence>
<name>A0AAV8V513_9RHOD</name>
<dbReference type="InterPro" id="IPR032054">
    <property type="entry name" value="Cdt1_C"/>
</dbReference>
<evidence type="ECO:0000313" key="6">
    <source>
        <dbReference type="Proteomes" id="UP001157974"/>
    </source>
</evidence>
<evidence type="ECO:0000313" key="5">
    <source>
        <dbReference type="EMBL" id="KAJ8908982.1"/>
    </source>
</evidence>
<dbReference type="InterPro" id="IPR036390">
    <property type="entry name" value="WH_DNA-bd_sf"/>
</dbReference>
<protein>
    <recommendedName>
        <fullName evidence="4">CDT1 Geminin-binding domain-containing protein</fullName>
    </recommendedName>
</protein>
<dbReference type="InterPro" id="IPR014939">
    <property type="entry name" value="CDT1_Gemini-bd-like"/>
</dbReference>
<dbReference type="Pfam" id="PF08839">
    <property type="entry name" value="CDT1"/>
    <property type="match status" value="1"/>
</dbReference>
<evidence type="ECO:0000256" key="1">
    <source>
        <dbReference type="ARBA" id="ARBA00008356"/>
    </source>
</evidence>
<comment type="caution">
    <text evidence="5">The sequence shown here is derived from an EMBL/GenBank/DDBJ whole genome shotgun (WGS) entry which is preliminary data.</text>
</comment>
<dbReference type="GO" id="GO:0070182">
    <property type="term" value="F:DNA polymerase binding"/>
    <property type="evidence" value="ECO:0007669"/>
    <property type="project" value="TreeGrafter"/>
</dbReference>
<dbReference type="GO" id="GO:0005634">
    <property type="term" value="C:nucleus"/>
    <property type="evidence" value="ECO:0007669"/>
    <property type="project" value="TreeGrafter"/>
</dbReference>
<dbReference type="EMBL" id="JAMWBK010000001">
    <property type="protein sequence ID" value="KAJ8908982.1"/>
    <property type="molecule type" value="Genomic_DNA"/>
</dbReference>
<dbReference type="SUPFAM" id="SSF46785">
    <property type="entry name" value="Winged helix' DNA-binding domain"/>
    <property type="match status" value="1"/>
</dbReference>
<keyword evidence="2" id="KW-0131">Cell cycle</keyword>
<keyword evidence="6" id="KW-1185">Reference proteome</keyword>
<feature type="compositionally biased region" description="Polar residues" evidence="3">
    <location>
        <begin position="329"/>
        <end position="341"/>
    </location>
</feature>
<feature type="region of interest" description="Disordered" evidence="3">
    <location>
        <begin position="316"/>
        <end position="341"/>
    </location>
</feature>
<dbReference type="InterPro" id="IPR045173">
    <property type="entry name" value="Cdt1"/>
</dbReference>
<feature type="region of interest" description="Disordered" evidence="3">
    <location>
        <begin position="1"/>
        <end position="57"/>
    </location>
</feature>
<dbReference type="GO" id="GO:0003677">
    <property type="term" value="F:DNA binding"/>
    <property type="evidence" value="ECO:0007669"/>
    <property type="project" value="InterPro"/>
</dbReference>
<dbReference type="PANTHER" id="PTHR28637:SF1">
    <property type="entry name" value="DNA REPLICATION FACTOR CDT1"/>
    <property type="match status" value="1"/>
</dbReference>
<dbReference type="GO" id="GO:0000278">
    <property type="term" value="P:mitotic cell cycle"/>
    <property type="evidence" value="ECO:0007669"/>
    <property type="project" value="TreeGrafter"/>
</dbReference>
<dbReference type="InterPro" id="IPR038090">
    <property type="entry name" value="Cdt1_C_WH_dom_sf"/>
</dbReference>
<comment type="similarity">
    <text evidence="1">Belongs to the Cdt1 family.</text>
</comment>
<feature type="compositionally biased region" description="Basic and acidic residues" evidence="3">
    <location>
        <begin position="395"/>
        <end position="405"/>
    </location>
</feature>
<dbReference type="GO" id="GO:0000076">
    <property type="term" value="P:DNA replication checkpoint signaling"/>
    <property type="evidence" value="ECO:0007669"/>
    <property type="project" value="TreeGrafter"/>
</dbReference>
<organism evidence="5 6">
    <name type="scientific">Rhodosorus marinus</name>
    <dbReference type="NCBI Taxonomy" id="101924"/>
    <lineage>
        <taxon>Eukaryota</taxon>
        <taxon>Rhodophyta</taxon>
        <taxon>Stylonematophyceae</taxon>
        <taxon>Stylonematales</taxon>
        <taxon>Stylonemataceae</taxon>
        <taxon>Rhodosorus</taxon>
    </lineage>
</organism>
<dbReference type="Pfam" id="PF16679">
    <property type="entry name" value="CDT1_C"/>
    <property type="match status" value="1"/>
</dbReference>
<reference evidence="5 6" key="1">
    <citation type="journal article" date="2023" name="Nat. Commun.">
        <title>Origin of minicircular mitochondrial genomes in red algae.</title>
        <authorList>
            <person name="Lee Y."/>
            <person name="Cho C.H."/>
            <person name="Lee Y.M."/>
            <person name="Park S.I."/>
            <person name="Yang J.H."/>
            <person name="West J.A."/>
            <person name="Bhattacharya D."/>
            <person name="Yoon H.S."/>
        </authorList>
    </citation>
    <scope>NUCLEOTIDE SEQUENCE [LARGE SCALE GENOMIC DNA]</scope>
    <source>
        <strain evidence="5 6">CCMP1338</strain>
        <tissue evidence="5">Whole cell</tissue>
    </source>
</reference>
<feature type="compositionally biased region" description="Basic residues" evidence="3">
    <location>
        <begin position="21"/>
        <end position="30"/>
    </location>
</feature>
<dbReference type="GO" id="GO:0071163">
    <property type="term" value="P:DNA replication preinitiation complex assembly"/>
    <property type="evidence" value="ECO:0007669"/>
    <property type="project" value="InterPro"/>
</dbReference>
<dbReference type="Proteomes" id="UP001157974">
    <property type="component" value="Unassembled WGS sequence"/>
</dbReference>
<dbReference type="SMART" id="SM01075">
    <property type="entry name" value="CDT1"/>
    <property type="match status" value="1"/>
</dbReference>
<accession>A0AAV8V513</accession>
<evidence type="ECO:0000256" key="2">
    <source>
        <dbReference type="ARBA" id="ARBA00023306"/>
    </source>
</evidence>
<dbReference type="Gene3D" id="1.10.10.1420">
    <property type="entry name" value="DNA replication factor Cdt1, C-terminal WH domain"/>
    <property type="match status" value="1"/>
</dbReference>
<proteinExistence type="inferred from homology"/>
<dbReference type="AlphaFoldDB" id="A0AAV8V513"/>
<dbReference type="PANTHER" id="PTHR28637">
    <property type="entry name" value="DNA REPLICATION FACTOR CDT1"/>
    <property type="match status" value="1"/>
</dbReference>
<feature type="region of interest" description="Disordered" evidence="3">
    <location>
        <begin position="353"/>
        <end position="405"/>
    </location>
</feature>
<sequence length="512" mass="57995">MGAAKKRGQESQVEITDFYRKGAKRRRRVNEKKSKQPAAQVSIENASDAWKPSEEPSSAGLLGILRQREEKRTNVLPGGLSSKLSTKLNESMGNYQQQPNVLKKVFDTVKPTKKRPQKKAEVKQIPKAHEQVVQTIDRTEHLSAPTGKLEFGNLDPLSYDRSLLPAKYEKLLHALDAIETANVVNRSRKQSRMRFLNIVDTVSRQTRSSFKKEDLAVIVSLIPEAFRLTRVRHKRSSQEGDIEIELLDPTGGSARIAQRLAPRRHLLHSRLLKKLHDAYDEFLQPLSTAEREQWKTRVAWHPKFDVETAPELGPATLKFDHDEDEDEPVNSSQTADSQTSLRSKFGAQTLQTCTAEEQPPSPDIGDSSSASPGQQVKLVPSSLLERVRSRQRKKQEREESGQDEMEKRCLNLSRLIITLDALRPIIGSKSRIELSALVDRLSRTHREAWTRDELQKQLWSLTEEVPTWASIDNVQSMGGRAVKIFKVNPKLVFKDVKALLLRSKELAAKPSK</sequence>